<dbReference type="Gene3D" id="3.30.360.10">
    <property type="entry name" value="Dihydrodipicolinate Reductase, domain 2"/>
    <property type="match status" value="1"/>
</dbReference>
<reference evidence="5" key="1">
    <citation type="submission" date="2023-03" db="EMBL/GenBank/DDBJ databases">
        <title>Andean soil-derived lignocellulolytic bacterial consortium as a source of novel taxa and putative plastic-active enzymes.</title>
        <authorList>
            <person name="Diaz-Garcia L."/>
            <person name="Chuvochina M."/>
            <person name="Feuerriegel G."/>
            <person name="Bunk B."/>
            <person name="Sproer C."/>
            <person name="Streit W.R."/>
            <person name="Rodriguez L.M."/>
            <person name="Overmann J."/>
            <person name="Jimenez D.J."/>
        </authorList>
    </citation>
    <scope>NUCLEOTIDE SEQUENCE</scope>
    <source>
        <strain evidence="5">MAG 876</strain>
    </source>
</reference>
<dbReference type="Gene3D" id="3.40.50.720">
    <property type="entry name" value="NAD(P)-binding Rossmann-like Domain"/>
    <property type="match status" value="1"/>
</dbReference>
<dbReference type="NCBIfam" id="TIGR04380">
    <property type="entry name" value="myo_inos_iolG"/>
    <property type="match status" value="1"/>
</dbReference>
<evidence type="ECO:0000313" key="6">
    <source>
        <dbReference type="Proteomes" id="UP001216329"/>
    </source>
</evidence>
<accession>A0AAJ6BEI0</accession>
<dbReference type="SUPFAM" id="SSF55347">
    <property type="entry name" value="Glyceraldehyde-3-phosphate dehydrogenase-like, C-terminal domain"/>
    <property type="match status" value="1"/>
</dbReference>
<dbReference type="InterPro" id="IPR004104">
    <property type="entry name" value="Gfo/Idh/MocA-like_OxRdtase_C"/>
</dbReference>
<dbReference type="AlphaFoldDB" id="A0AAJ6BEI0"/>
<dbReference type="GO" id="GO:0006740">
    <property type="term" value="P:NADPH regeneration"/>
    <property type="evidence" value="ECO:0007669"/>
    <property type="project" value="TreeGrafter"/>
</dbReference>
<comment type="similarity">
    <text evidence="1">Belongs to the Gfo/Idh/MocA family.</text>
</comment>
<dbReference type="SUPFAM" id="SSF51735">
    <property type="entry name" value="NAD(P)-binding Rossmann-fold domains"/>
    <property type="match status" value="1"/>
</dbReference>
<keyword evidence="2 5" id="KW-0560">Oxidoreductase</keyword>
<evidence type="ECO:0000313" key="5">
    <source>
        <dbReference type="EMBL" id="WEK32764.1"/>
    </source>
</evidence>
<feature type="domain" description="Gfo/Idh/MocA-like oxidoreductase C-terminal" evidence="4">
    <location>
        <begin position="176"/>
        <end position="370"/>
    </location>
</feature>
<dbReference type="GO" id="GO:0005737">
    <property type="term" value="C:cytoplasm"/>
    <property type="evidence" value="ECO:0007669"/>
    <property type="project" value="TreeGrafter"/>
</dbReference>
<dbReference type="InterPro" id="IPR030827">
    <property type="entry name" value="Myo_inos_IolG"/>
</dbReference>
<dbReference type="InterPro" id="IPR036291">
    <property type="entry name" value="NAD(P)-bd_dom_sf"/>
</dbReference>
<sequence>MEIAIFVDMEFILTTAQGCNIFRCNQEQKNDAEMHHSRRVPMLRIAVLGCGRIGQMHADNVAKHPRAQLVAVYDVHRPSAEKVALAQGVPAAATAEEIFSSDQVDAVLIATATPTHADYIEQAIAAGKAVLCEKPIDLSLERVNACAAKIGDTKLPIQIGFNRRYDPGHSAARDAMLNGEIGELHQVIITSRDPALPPRAYLEAAGGLFRDMTIHDFDLARFMLGEEPTEVFALADALIDPALGAELNEVDTAMFILRTDSGKQCIINNSRAAVYGYDQRVELMGNKGMLISDNRKPHELRRYTSTTVETGQPYQFFFLERYNEAFMAEIDGFVDCVEKGAKPLASFEDGRQALRLAEAAYISMRERRLVRVHEVD</sequence>
<protein>
    <submittedName>
        <fullName evidence="5">Inositol 2-dehydrogenase</fullName>
        <ecNumber evidence="5">1.1.1.18</ecNumber>
    </submittedName>
</protein>
<organism evidence="5 6">
    <name type="scientific">Candidatus Pseudomonas phytovorans</name>
    <dbReference type="NCBI Taxonomy" id="3121377"/>
    <lineage>
        <taxon>Bacteria</taxon>
        <taxon>Pseudomonadati</taxon>
        <taxon>Pseudomonadota</taxon>
        <taxon>Gammaproteobacteria</taxon>
        <taxon>Pseudomonadales</taxon>
        <taxon>Pseudomonadaceae</taxon>
        <taxon>Pseudomonas</taxon>
    </lineage>
</organism>
<evidence type="ECO:0000256" key="1">
    <source>
        <dbReference type="ARBA" id="ARBA00010928"/>
    </source>
</evidence>
<dbReference type="PANTHER" id="PTHR42840:SF3">
    <property type="entry name" value="BINDING ROSSMANN FOLD OXIDOREDUCTASE, PUTATIVE (AFU_ORTHOLOGUE AFUA_2G10240)-RELATED"/>
    <property type="match status" value="1"/>
</dbReference>
<dbReference type="EC" id="1.1.1.18" evidence="5"/>
<gene>
    <name evidence="5" type="primary">iolG</name>
    <name evidence="5" type="ORF">P0Y58_11400</name>
</gene>
<dbReference type="EMBL" id="CP119325">
    <property type="protein sequence ID" value="WEK32764.1"/>
    <property type="molecule type" value="Genomic_DNA"/>
</dbReference>
<dbReference type="Pfam" id="PF02894">
    <property type="entry name" value="GFO_IDH_MocA_C"/>
    <property type="match status" value="1"/>
</dbReference>
<evidence type="ECO:0000256" key="2">
    <source>
        <dbReference type="ARBA" id="ARBA00023002"/>
    </source>
</evidence>
<evidence type="ECO:0000259" key="4">
    <source>
        <dbReference type="Pfam" id="PF02894"/>
    </source>
</evidence>
<feature type="domain" description="Gfo/Idh/MocA-like oxidoreductase N-terminal" evidence="3">
    <location>
        <begin position="43"/>
        <end position="156"/>
    </location>
</feature>
<dbReference type="GO" id="GO:0050112">
    <property type="term" value="F:inositol 2-dehydrogenase (NAD+) activity"/>
    <property type="evidence" value="ECO:0007669"/>
    <property type="project" value="UniProtKB-EC"/>
</dbReference>
<proteinExistence type="inferred from homology"/>
<dbReference type="Proteomes" id="UP001216329">
    <property type="component" value="Chromosome"/>
</dbReference>
<dbReference type="GO" id="GO:0000166">
    <property type="term" value="F:nucleotide binding"/>
    <property type="evidence" value="ECO:0007669"/>
    <property type="project" value="InterPro"/>
</dbReference>
<evidence type="ECO:0000259" key="3">
    <source>
        <dbReference type="Pfam" id="PF01408"/>
    </source>
</evidence>
<dbReference type="InterPro" id="IPR000683">
    <property type="entry name" value="Gfo/Idh/MocA-like_OxRdtase_N"/>
</dbReference>
<name>A0AAJ6BEI0_9PSED</name>
<dbReference type="PANTHER" id="PTHR42840">
    <property type="entry name" value="NAD(P)-BINDING ROSSMANN-FOLD SUPERFAMILY PROTEIN-RELATED"/>
    <property type="match status" value="1"/>
</dbReference>
<dbReference type="Pfam" id="PF01408">
    <property type="entry name" value="GFO_IDH_MocA"/>
    <property type="match status" value="1"/>
</dbReference>